<dbReference type="RefSeq" id="WP_017642439.1">
    <property type="nucleotide sequence ID" value="NZ_CP102428.1"/>
</dbReference>
<protein>
    <submittedName>
        <fullName evidence="2">Uncharacterized protein</fullName>
    </submittedName>
</protein>
<organism evidence="2 3">
    <name type="scientific">Pseudomonas oryzihabitans</name>
    <dbReference type="NCBI Taxonomy" id="47885"/>
    <lineage>
        <taxon>Bacteria</taxon>
        <taxon>Pseudomonadati</taxon>
        <taxon>Pseudomonadota</taxon>
        <taxon>Gammaproteobacteria</taxon>
        <taxon>Pseudomonadales</taxon>
        <taxon>Pseudomonadaceae</taxon>
        <taxon>Pseudomonas</taxon>
    </lineage>
</organism>
<sequence length="63" mass="6452">MLKALLTAVALTLFAAASVQAAPCRDAHGKFVKCDTAKTKAAQCKDSQGRFAKCGTPGATPVN</sequence>
<dbReference type="OrthoDB" id="7281717at2"/>
<feature type="signal peptide" evidence="1">
    <location>
        <begin position="1"/>
        <end position="21"/>
    </location>
</feature>
<dbReference type="Proteomes" id="UP000078356">
    <property type="component" value="Unassembled WGS sequence"/>
</dbReference>
<keyword evidence="1" id="KW-0732">Signal</keyword>
<name>A0A178LJI6_9PSED</name>
<evidence type="ECO:0000256" key="1">
    <source>
        <dbReference type="SAM" id="SignalP"/>
    </source>
</evidence>
<reference evidence="2 3" key="1">
    <citation type="submission" date="2016-04" db="EMBL/GenBank/DDBJ databases">
        <title>Draft Genome Sequences of Staphylococcus capitis Strain H36, S. capitis Strain H65, S. cohnii Strain H62, S. hominis Strain H69, Mycobacterium iranicum Strain H39, Plantibacter sp. Strain H53, Pseudomonas oryzihabitans Strain H72, and Microbacterium sp. Strain H83, isolated from residential settings.</title>
        <authorList>
            <person name="Lymperopoulou D."/>
            <person name="Adams R.I."/>
            <person name="Lindow S."/>
            <person name="Coil D.A."/>
            <person name="Jospin G."/>
            <person name="Eisen J.A."/>
        </authorList>
    </citation>
    <scope>NUCLEOTIDE SEQUENCE [LARGE SCALE GENOMIC DNA]</scope>
    <source>
        <strain evidence="2 3">H72</strain>
    </source>
</reference>
<accession>A0A178LJI6</accession>
<evidence type="ECO:0000313" key="2">
    <source>
        <dbReference type="EMBL" id="OAN31182.1"/>
    </source>
</evidence>
<feature type="chain" id="PRO_5008091154" evidence="1">
    <location>
        <begin position="22"/>
        <end position="63"/>
    </location>
</feature>
<comment type="caution">
    <text evidence="2">The sequence shown here is derived from an EMBL/GenBank/DDBJ whole genome shotgun (WGS) entry which is preliminary data.</text>
</comment>
<evidence type="ECO:0000313" key="3">
    <source>
        <dbReference type="Proteomes" id="UP000078356"/>
    </source>
</evidence>
<proteinExistence type="predicted"/>
<dbReference type="EMBL" id="LWCR01000006">
    <property type="protein sequence ID" value="OAN31182.1"/>
    <property type="molecule type" value="Genomic_DNA"/>
</dbReference>
<dbReference type="AlphaFoldDB" id="A0A178LJI6"/>
<gene>
    <name evidence="2" type="ORF">A4V15_14345</name>
</gene>